<protein>
    <submittedName>
        <fullName evidence="6">Patatin-like phospholipase family protein</fullName>
    </submittedName>
</protein>
<keyword evidence="2 4" id="KW-0442">Lipid degradation</keyword>
<keyword evidence="7" id="KW-1185">Reference proteome</keyword>
<feature type="short sequence motif" description="GXSXG" evidence="4">
    <location>
        <begin position="66"/>
        <end position="70"/>
    </location>
</feature>
<dbReference type="PANTHER" id="PTHR24185">
    <property type="entry name" value="CALCIUM-INDEPENDENT PHOSPHOLIPASE A2-GAMMA"/>
    <property type="match status" value="1"/>
</dbReference>
<proteinExistence type="predicted"/>
<dbReference type="InterPro" id="IPR016035">
    <property type="entry name" value="Acyl_Trfase/lysoPLipase"/>
</dbReference>
<dbReference type="SUPFAM" id="SSF52151">
    <property type="entry name" value="FabD/lysophospholipase-like"/>
    <property type="match status" value="1"/>
</dbReference>
<comment type="caution">
    <text evidence="6">The sequence shown here is derived from an EMBL/GenBank/DDBJ whole genome shotgun (WGS) entry which is preliminary data.</text>
</comment>
<feature type="short sequence motif" description="GXGXXG" evidence="4">
    <location>
        <begin position="26"/>
        <end position="31"/>
    </location>
</feature>
<feature type="domain" description="PNPLA" evidence="5">
    <location>
        <begin position="22"/>
        <end position="225"/>
    </location>
</feature>
<accession>A0A838ZT85</accession>
<feature type="active site" description="Nucleophile" evidence="4">
    <location>
        <position position="68"/>
    </location>
</feature>
<keyword evidence="3 4" id="KW-0443">Lipid metabolism</keyword>
<dbReference type="GO" id="GO:0016042">
    <property type="term" value="P:lipid catabolic process"/>
    <property type="evidence" value="ECO:0007669"/>
    <property type="project" value="UniProtKB-UniRule"/>
</dbReference>
<dbReference type="Pfam" id="PF01734">
    <property type="entry name" value="Patatin"/>
    <property type="match status" value="1"/>
</dbReference>
<dbReference type="Gene3D" id="3.40.1090.10">
    <property type="entry name" value="Cytosolic phospholipase A2 catalytic domain"/>
    <property type="match status" value="1"/>
</dbReference>
<evidence type="ECO:0000313" key="6">
    <source>
        <dbReference type="EMBL" id="MBA5630197.1"/>
    </source>
</evidence>
<dbReference type="Proteomes" id="UP000552241">
    <property type="component" value="Unassembled WGS sequence"/>
</dbReference>
<reference evidence="6 7" key="1">
    <citation type="submission" date="2020-07" db="EMBL/GenBank/DDBJ databases">
        <title>Moheibacter lacus sp. nov., a member of the family Flavobacteriaceae isolated from freshwater lake sediment.</title>
        <authorList>
            <person name="Liu Y."/>
        </authorList>
    </citation>
    <scope>NUCLEOTIDE SEQUENCE [LARGE SCALE GENOMIC DNA]</scope>
    <source>
        <strain evidence="6 7">BDHS18</strain>
    </source>
</reference>
<dbReference type="GO" id="GO:0047499">
    <property type="term" value="F:calcium-independent phospholipase A2 activity"/>
    <property type="evidence" value="ECO:0007669"/>
    <property type="project" value="TreeGrafter"/>
</dbReference>
<keyword evidence="1 4" id="KW-0378">Hydrolase</keyword>
<evidence type="ECO:0000259" key="5">
    <source>
        <dbReference type="PROSITE" id="PS51635"/>
    </source>
</evidence>
<evidence type="ECO:0000256" key="4">
    <source>
        <dbReference type="PROSITE-ProRule" id="PRU01161"/>
    </source>
</evidence>
<evidence type="ECO:0000313" key="7">
    <source>
        <dbReference type="Proteomes" id="UP000552241"/>
    </source>
</evidence>
<dbReference type="GO" id="GO:0019369">
    <property type="term" value="P:arachidonate metabolic process"/>
    <property type="evidence" value="ECO:0007669"/>
    <property type="project" value="TreeGrafter"/>
</dbReference>
<dbReference type="EMBL" id="JACDZE010000003">
    <property type="protein sequence ID" value="MBA5630197.1"/>
    <property type="molecule type" value="Genomic_DNA"/>
</dbReference>
<feature type="active site" description="Proton acceptor" evidence="4">
    <location>
        <position position="211"/>
    </location>
</feature>
<feature type="short sequence motif" description="DGA/G" evidence="4">
    <location>
        <begin position="211"/>
        <end position="213"/>
    </location>
</feature>
<dbReference type="PANTHER" id="PTHR24185:SF1">
    <property type="entry name" value="CALCIUM-INDEPENDENT PHOSPHOLIPASE A2-GAMMA"/>
    <property type="match status" value="1"/>
</dbReference>
<sequence>MKKYTTPNNERFLPNDQPRKILALDGGGIRGVLTLEILLEIETQLRKSLKKGEDFCLGDYFDYLGGTSTGAIIAAGLSLGMKVETLLDFYKKKGKAMFDKAFILNQFWHSYNKSPLEKELRKTFGGGDIDLESERFKTLLLIVTMNLSTDSPWPISNNPWAKYNARNRMDCNLKIPLYKLVRASTAAPTFFPPEILQWDPDDPKKTFVFVDGGVTPYNNPAFLMYRMATQKAYGLEWETGEKKLMILSVGTGSAVTPKAYDNLANTAVNIANNLMYAMQVDQDINCRTVGRCVFGAKIDRELDEMIPMKEDGTLDSLDNDAGRHFSYIRYNADLSQESLNEMGLNHIKSEHVRKMDSTKYISKLREVGKRIGEQQVNVNQHFKHFLK</sequence>
<dbReference type="GO" id="GO:0016020">
    <property type="term" value="C:membrane"/>
    <property type="evidence" value="ECO:0007669"/>
    <property type="project" value="TreeGrafter"/>
</dbReference>
<name>A0A838ZT85_9FLAO</name>
<dbReference type="PROSITE" id="PS51635">
    <property type="entry name" value="PNPLA"/>
    <property type="match status" value="1"/>
</dbReference>
<evidence type="ECO:0000256" key="3">
    <source>
        <dbReference type="ARBA" id="ARBA00023098"/>
    </source>
</evidence>
<dbReference type="AlphaFoldDB" id="A0A838ZT85"/>
<dbReference type="RefSeq" id="WP_182043799.1">
    <property type="nucleotide sequence ID" value="NZ_JACDZE010000003.1"/>
</dbReference>
<dbReference type="InterPro" id="IPR002641">
    <property type="entry name" value="PNPLA_dom"/>
</dbReference>
<organism evidence="6 7">
    <name type="scientific">Moheibacter lacus</name>
    <dbReference type="NCBI Taxonomy" id="2745851"/>
    <lineage>
        <taxon>Bacteria</taxon>
        <taxon>Pseudomonadati</taxon>
        <taxon>Bacteroidota</taxon>
        <taxon>Flavobacteriia</taxon>
        <taxon>Flavobacteriales</taxon>
        <taxon>Weeksellaceae</taxon>
        <taxon>Moheibacter</taxon>
    </lineage>
</organism>
<gene>
    <name evidence="6" type="ORF">HU137_10470</name>
</gene>
<evidence type="ECO:0000256" key="1">
    <source>
        <dbReference type="ARBA" id="ARBA00022801"/>
    </source>
</evidence>
<evidence type="ECO:0000256" key="2">
    <source>
        <dbReference type="ARBA" id="ARBA00022963"/>
    </source>
</evidence>